<dbReference type="AlphaFoldDB" id="A0AAW0GFW5"/>
<sequence length="117" mass="13427">MIIALRVTILEYVFEESTHLLYWHQSSLKEPGAICRHALSKGKQTQKIQYQNGTESFVFVCRGNSGWLVEISCPFLTQSDLSYVDLPRVTVTGHIIGTRAMQHSAYMCMCMDPHRCW</sequence>
<reference evidence="1 2" key="1">
    <citation type="submission" date="2022-09" db="EMBL/GenBank/DDBJ databases">
        <authorList>
            <person name="Palmer J.M."/>
        </authorList>
    </citation>
    <scope>NUCLEOTIDE SEQUENCE [LARGE SCALE GENOMIC DNA]</scope>
    <source>
        <strain evidence="1 2">DSM 7382</strain>
    </source>
</reference>
<evidence type="ECO:0000313" key="1">
    <source>
        <dbReference type="EMBL" id="KAK7688842.1"/>
    </source>
</evidence>
<organism evidence="1 2">
    <name type="scientific">Cerrena zonata</name>
    <dbReference type="NCBI Taxonomy" id="2478898"/>
    <lineage>
        <taxon>Eukaryota</taxon>
        <taxon>Fungi</taxon>
        <taxon>Dikarya</taxon>
        <taxon>Basidiomycota</taxon>
        <taxon>Agaricomycotina</taxon>
        <taxon>Agaricomycetes</taxon>
        <taxon>Polyporales</taxon>
        <taxon>Cerrenaceae</taxon>
        <taxon>Cerrena</taxon>
    </lineage>
</organism>
<evidence type="ECO:0000313" key="2">
    <source>
        <dbReference type="Proteomes" id="UP001385951"/>
    </source>
</evidence>
<dbReference type="EMBL" id="JASBNA010000009">
    <property type="protein sequence ID" value="KAK7688842.1"/>
    <property type="molecule type" value="Genomic_DNA"/>
</dbReference>
<protein>
    <submittedName>
        <fullName evidence="1">Uncharacterized protein</fullName>
    </submittedName>
</protein>
<comment type="caution">
    <text evidence="1">The sequence shown here is derived from an EMBL/GenBank/DDBJ whole genome shotgun (WGS) entry which is preliminary data.</text>
</comment>
<keyword evidence="2" id="KW-1185">Reference proteome</keyword>
<dbReference type="Proteomes" id="UP001385951">
    <property type="component" value="Unassembled WGS sequence"/>
</dbReference>
<proteinExistence type="predicted"/>
<accession>A0AAW0GFW5</accession>
<gene>
    <name evidence="1" type="ORF">QCA50_007531</name>
</gene>
<name>A0AAW0GFW5_9APHY</name>